<dbReference type="Gene3D" id="3.30.1310.10">
    <property type="entry name" value="Nucleoid-associated protein YbaB-like domain"/>
    <property type="match status" value="1"/>
</dbReference>
<dbReference type="InterPro" id="IPR036894">
    <property type="entry name" value="YbaB-like_sf"/>
</dbReference>
<dbReference type="EMBL" id="SMKO01000009">
    <property type="protein sequence ID" value="TDD11271.1"/>
    <property type="molecule type" value="Genomic_DNA"/>
</dbReference>
<sequence>MEAIGRATAAERATAEATGEGAAAGGLVHAVCRPVGRVASVTIRPRAMRDSARLGEALTTAVNRALDDLEAGVRKRRQAAGADPEQISARLADLRDLGVEDLRAFGRAMNDFMGGIKAGPRPNR</sequence>
<keyword evidence="2" id="KW-1185">Reference proteome</keyword>
<dbReference type="AlphaFoldDB" id="A0A4R4W0G7"/>
<gene>
    <name evidence="1" type="ORF">E1292_06065</name>
</gene>
<protein>
    <recommendedName>
        <fullName evidence="3">YbaB/EbfC family DNA-binding protein</fullName>
    </recommendedName>
</protein>
<reference evidence="1 2" key="1">
    <citation type="submission" date="2019-03" db="EMBL/GenBank/DDBJ databases">
        <title>Draft genome sequences of novel Actinobacteria.</title>
        <authorList>
            <person name="Sahin N."/>
            <person name="Ay H."/>
            <person name="Saygin H."/>
        </authorList>
    </citation>
    <scope>NUCLEOTIDE SEQUENCE [LARGE SCALE GENOMIC DNA]</scope>
    <source>
        <strain evidence="1 2">KC310</strain>
    </source>
</reference>
<name>A0A4R4W0G7_9ACTN</name>
<evidence type="ECO:0008006" key="3">
    <source>
        <dbReference type="Google" id="ProtNLM"/>
    </source>
</evidence>
<dbReference type="InterPro" id="IPR004401">
    <property type="entry name" value="YbaB/EbfC"/>
</dbReference>
<dbReference type="Pfam" id="PF02575">
    <property type="entry name" value="YbaB_DNA_bd"/>
    <property type="match status" value="1"/>
</dbReference>
<accession>A0A4R4W0G7</accession>
<evidence type="ECO:0000313" key="2">
    <source>
        <dbReference type="Proteomes" id="UP000295258"/>
    </source>
</evidence>
<proteinExistence type="predicted"/>
<dbReference type="SUPFAM" id="SSF82607">
    <property type="entry name" value="YbaB-like"/>
    <property type="match status" value="1"/>
</dbReference>
<dbReference type="Proteomes" id="UP000295258">
    <property type="component" value="Unassembled WGS sequence"/>
</dbReference>
<organism evidence="1 2">
    <name type="scientific">Nonomuraea deserti</name>
    <dbReference type="NCBI Taxonomy" id="1848322"/>
    <lineage>
        <taxon>Bacteria</taxon>
        <taxon>Bacillati</taxon>
        <taxon>Actinomycetota</taxon>
        <taxon>Actinomycetes</taxon>
        <taxon>Streptosporangiales</taxon>
        <taxon>Streptosporangiaceae</taxon>
        <taxon>Nonomuraea</taxon>
    </lineage>
</organism>
<evidence type="ECO:0000313" key="1">
    <source>
        <dbReference type="EMBL" id="TDD11271.1"/>
    </source>
</evidence>
<dbReference type="GO" id="GO:0003677">
    <property type="term" value="F:DNA binding"/>
    <property type="evidence" value="ECO:0007669"/>
    <property type="project" value="InterPro"/>
</dbReference>
<comment type="caution">
    <text evidence="1">The sequence shown here is derived from an EMBL/GenBank/DDBJ whole genome shotgun (WGS) entry which is preliminary data.</text>
</comment>